<dbReference type="PROSITE" id="PS00198">
    <property type="entry name" value="4FE4S_FER_1"/>
    <property type="match status" value="1"/>
</dbReference>
<gene>
    <name evidence="6" type="ORF">MNBD_BACTEROID01-2619</name>
</gene>
<sequence>MKKTGFSKNRRNILKLGLFTGGAALAGAGISTAFVKGASGNNEEKVKVLTMDGKLVEVDKESINPNSLQVATNAEARKGIEGKRFVMVIDLSRCDGCGKCTEACQKMHFIPPEREWIKVFKMKDNEATAPYWFPKPCFHCDNPPCTKVCPVDATFKRDDGIVLIDNERCIGCRFCMAACPYSARFFNWGEPKQPAEVAAMPYSPEQSYPAKIGTVEKCDFCPHVVRKGVLPACVSGCPMDAIYYGDEYEDAITNHSGATVSFRKLVDDNAGYVYLEDLGTKPRVFYLPPKNRMYPKPKIKKEEGHDNVG</sequence>
<evidence type="ECO:0000256" key="4">
    <source>
        <dbReference type="ARBA" id="ARBA00023014"/>
    </source>
</evidence>
<dbReference type="AlphaFoldDB" id="A0A3B0UCA9"/>
<dbReference type="PROSITE" id="PS51379">
    <property type="entry name" value="4FE4S_FER_2"/>
    <property type="match status" value="3"/>
</dbReference>
<reference evidence="6" key="1">
    <citation type="submission" date="2018-06" db="EMBL/GenBank/DDBJ databases">
        <authorList>
            <person name="Zhirakovskaya E."/>
        </authorList>
    </citation>
    <scope>NUCLEOTIDE SEQUENCE</scope>
</reference>
<dbReference type="GO" id="GO:0051539">
    <property type="term" value="F:4 iron, 4 sulfur cluster binding"/>
    <property type="evidence" value="ECO:0007669"/>
    <property type="project" value="UniProtKB-KW"/>
</dbReference>
<accession>A0A3B0UCA9</accession>
<keyword evidence="3" id="KW-0408">Iron</keyword>
<evidence type="ECO:0000313" key="6">
    <source>
        <dbReference type="EMBL" id="VAW22209.1"/>
    </source>
</evidence>
<keyword evidence="2" id="KW-0479">Metal-binding</keyword>
<dbReference type="Pfam" id="PF13247">
    <property type="entry name" value="Fer4_11"/>
    <property type="match status" value="2"/>
</dbReference>
<dbReference type="PANTHER" id="PTHR43177:SF3">
    <property type="entry name" value="PROTEIN NRFC HOMOLOG"/>
    <property type="match status" value="1"/>
</dbReference>
<name>A0A3B0UCA9_9ZZZZ</name>
<evidence type="ECO:0000256" key="1">
    <source>
        <dbReference type="ARBA" id="ARBA00022485"/>
    </source>
</evidence>
<dbReference type="EMBL" id="UOEP01000168">
    <property type="protein sequence ID" value="VAW22209.1"/>
    <property type="molecule type" value="Genomic_DNA"/>
</dbReference>
<organism evidence="6">
    <name type="scientific">hydrothermal vent metagenome</name>
    <dbReference type="NCBI Taxonomy" id="652676"/>
    <lineage>
        <taxon>unclassified sequences</taxon>
        <taxon>metagenomes</taxon>
        <taxon>ecological metagenomes</taxon>
    </lineage>
</organism>
<evidence type="ECO:0000256" key="2">
    <source>
        <dbReference type="ARBA" id="ARBA00022723"/>
    </source>
</evidence>
<keyword evidence="1" id="KW-0004">4Fe-4S</keyword>
<feature type="domain" description="4Fe-4S ferredoxin-type" evidence="5">
    <location>
        <begin position="85"/>
        <end position="115"/>
    </location>
</feature>
<evidence type="ECO:0000256" key="3">
    <source>
        <dbReference type="ARBA" id="ARBA00023004"/>
    </source>
</evidence>
<dbReference type="SUPFAM" id="SSF54862">
    <property type="entry name" value="4Fe-4S ferredoxins"/>
    <property type="match status" value="1"/>
</dbReference>
<dbReference type="PANTHER" id="PTHR43177">
    <property type="entry name" value="PROTEIN NRFC"/>
    <property type="match status" value="1"/>
</dbReference>
<protein>
    <submittedName>
        <fullName evidence="6">Sulfite reduction-associated complex DsrMKJOP iron-sulfur protein DsrO (=HmeA)</fullName>
    </submittedName>
</protein>
<dbReference type="Pfam" id="PF00037">
    <property type="entry name" value="Fer4"/>
    <property type="match status" value="1"/>
</dbReference>
<dbReference type="InterPro" id="IPR017900">
    <property type="entry name" value="4Fe4S_Fe_S_CS"/>
</dbReference>
<dbReference type="InterPro" id="IPR017896">
    <property type="entry name" value="4Fe4S_Fe-S-bd"/>
</dbReference>
<dbReference type="PROSITE" id="PS51318">
    <property type="entry name" value="TAT"/>
    <property type="match status" value="1"/>
</dbReference>
<evidence type="ECO:0000259" key="5">
    <source>
        <dbReference type="PROSITE" id="PS51379"/>
    </source>
</evidence>
<dbReference type="GO" id="GO:0046872">
    <property type="term" value="F:metal ion binding"/>
    <property type="evidence" value="ECO:0007669"/>
    <property type="project" value="UniProtKB-KW"/>
</dbReference>
<dbReference type="CDD" id="cd10551">
    <property type="entry name" value="PsrB"/>
    <property type="match status" value="1"/>
</dbReference>
<dbReference type="Gene3D" id="3.30.70.20">
    <property type="match status" value="2"/>
</dbReference>
<dbReference type="InterPro" id="IPR050954">
    <property type="entry name" value="ET_IronSulfur_Cluster-Binding"/>
</dbReference>
<proteinExistence type="predicted"/>
<feature type="domain" description="4Fe-4S ferredoxin-type" evidence="5">
    <location>
        <begin position="128"/>
        <end position="159"/>
    </location>
</feature>
<dbReference type="InterPro" id="IPR006311">
    <property type="entry name" value="TAT_signal"/>
</dbReference>
<feature type="domain" description="4Fe-4S ferredoxin-type" evidence="5">
    <location>
        <begin position="160"/>
        <end position="189"/>
    </location>
</feature>
<keyword evidence="4" id="KW-0411">Iron-sulfur</keyword>